<evidence type="ECO:0000313" key="1">
    <source>
        <dbReference type="EMBL" id="SEP12060.1"/>
    </source>
</evidence>
<dbReference type="RefSeq" id="WP_089826969.1">
    <property type="nucleotide sequence ID" value="NZ_FODV01000015.1"/>
</dbReference>
<dbReference type="Pfam" id="PF21811">
    <property type="entry name" value="RdfA"/>
    <property type="match status" value="1"/>
</dbReference>
<evidence type="ECO:0000313" key="2">
    <source>
        <dbReference type="Proteomes" id="UP000199126"/>
    </source>
</evidence>
<accession>A0A1H8V9H1</accession>
<dbReference type="AlphaFoldDB" id="A0A1H8V9H1"/>
<dbReference type="Proteomes" id="UP000199126">
    <property type="component" value="Unassembled WGS sequence"/>
</dbReference>
<organism evidence="1 2">
    <name type="scientific">Halogranum amylolyticum</name>
    <dbReference type="NCBI Taxonomy" id="660520"/>
    <lineage>
        <taxon>Archaea</taxon>
        <taxon>Methanobacteriati</taxon>
        <taxon>Methanobacteriota</taxon>
        <taxon>Stenosarchaea group</taxon>
        <taxon>Halobacteria</taxon>
        <taxon>Halobacteriales</taxon>
        <taxon>Haloferacaceae</taxon>
    </lineage>
</organism>
<sequence>MAGNIGCECKIGRVSRRRELEDVDEILKESWKAGTSLRDLEKQYNHRVLEVTMRNVGMETLQGEVKNLYQLLTDDDVSPGMRVEAQNRLEQHGIDSDSVTNDFVSYQTIRTHLQNCLEVDTKRESRMTKSSGKNTVLKLLSRTESITNRTIEQLCSNNLLKIGSADVTLSLRVACTDCGEEYSFTRLLERGHCSCSTEKLNT</sequence>
<protein>
    <submittedName>
        <fullName evidence="1">Uncharacterized protein</fullName>
    </submittedName>
</protein>
<gene>
    <name evidence="1" type="ORF">SAMN04487948_11513</name>
</gene>
<dbReference type="EMBL" id="FODV01000015">
    <property type="protein sequence ID" value="SEP12060.1"/>
    <property type="molecule type" value="Genomic_DNA"/>
</dbReference>
<dbReference type="InterPro" id="IPR048925">
    <property type="entry name" value="RdfA"/>
</dbReference>
<name>A0A1H8V9H1_9EURY</name>
<keyword evidence="2" id="KW-1185">Reference proteome</keyword>
<reference evidence="2" key="1">
    <citation type="submission" date="2016-10" db="EMBL/GenBank/DDBJ databases">
        <authorList>
            <person name="Varghese N."/>
            <person name="Submissions S."/>
        </authorList>
    </citation>
    <scope>NUCLEOTIDE SEQUENCE [LARGE SCALE GENOMIC DNA]</scope>
    <source>
        <strain evidence="2">CGMCC 1.10121</strain>
    </source>
</reference>
<proteinExistence type="predicted"/>